<dbReference type="InterPro" id="IPR038578">
    <property type="entry name" value="GT29-like_sf"/>
</dbReference>
<accession>A0AAP0B7H9</accession>
<keyword evidence="5" id="KW-0812">Transmembrane</keyword>
<sequence>MKRSGWFRLPITAVPLFAILSFLSCRAALRHSFSSVSPTADAWRLYNASLLHLASTDPSESMVSGDVDALLAGKFPASAHSTVAAWRSSTAAAQRGNRNSSVEVRSDYAIFSELRKSLSNWWCNRKFPLEIMPELVELVKRPLDLHAGGPDSNHRYNTCAVVGNSGILLNSDHGNLIDGHDLVIRLNNALTNGYHRYVGSKTGLSFINSNILHLCARRSGCFCHPYGDTVPIIIYICQAAHFLDYTICNASHKAPLLVTDIRFDMLCTRIVKHYSLKRFAEMTGKPPEDWPKYHDEKMFHYSSGMQAVMLALGICDQVSVFGFGKSTNARHHYHTNQNNELDLHDYEAEYALYRDLMQRPEAVPLLQNFGFKVPPLVFYR</sequence>
<dbReference type="PIRSF" id="PIRSF005557">
    <property type="entry name" value="Sialyl_trans"/>
    <property type="match status" value="1"/>
</dbReference>
<evidence type="ECO:0000256" key="3">
    <source>
        <dbReference type="ARBA" id="ARBA00022676"/>
    </source>
</evidence>
<evidence type="ECO:0000256" key="2">
    <source>
        <dbReference type="ARBA" id="ARBA00006003"/>
    </source>
</evidence>
<dbReference type="PANTHER" id="PTHR46779:SF1">
    <property type="entry name" value="BETA-1,6-GALACTOSYLTRANSFERASE GALT29A"/>
    <property type="match status" value="1"/>
</dbReference>
<evidence type="ECO:0000256" key="5">
    <source>
        <dbReference type="ARBA" id="ARBA00022692"/>
    </source>
</evidence>
<dbReference type="InterPro" id="IPR001675">
    <property type="entry name" value="Glyco_trans_29"/>
</dbReference>
<keyword evidence="10" id="KW-0325">Glycoprotein</keyword>
<evidence type="ECO:0008006" key="14">
    <source>
        <dbReference type="Google" id="ProtNLM"/>
    </source>
</evidence>
<evidence type="ECO:0000313" key="13">
    <source>
        <dbReference type="Proteomes" id="UP001418222"/>
    </source>
</evidence>
<dbReference type="Pfam" id="PF00777">
    <property type="entry name" value="Glyco_transf_29"/>
    <property type="match status" value="1"/>
</dbReference>
<keyword evidence="6" id="KW-0735">Signal-anchor</keyword>
<evidence type="ECO:0000256" key="6">
    <source>
        <dbReference type="ARBA" id="ARBA00022968"/>
    </source>
</evidence>
<reference evidence="12 13" key="1">
    <citation type="journal article" date="2022" name="Nat. Plants">
        <title>Genomes of leafy and leafless Platanthera orchids illuminate the evolution of mycoheterotrophy.</title>
        <authorList>
            <person name="Li M.H."/>
            <person name="Liu K.W."/>
            <person name="Li Z."/>
            <person name="Lu H.C."/>
            <person name="Ye Q.L."/>
            <person name="Zhang D."/>
            <person name="Wang J.Y."/>
            <person name="Li Y.F."/>
            <person name="Zhong Z.M."/>
            <person name="Liu X."/>
            <person name="Yu X."/>
            <person name="Liu D.K."/>
            <person name="Tu X.D."/>
            <person name="Liu B."/>
            <person name="Hao Y."/>
            <person name="Liao X.Y."/>
            <person name="Jiang Y.T."/>
            <person name="Sun W.H."/>
            <person name="Chen J."/>
            <person name="Chen Y.Q."/>
            <person name="Ai Y."/>
            <person name="Zhai J.W."/>
            <person name="Wu S.S."/>
            <person name="Zhou Z."/>
            <person name="Hsiao Y.Y."/>
            <person name="Wu W.L."/>
            <person name="Chen Y.Y."/>
            <person name="Lin Y.F."/>
            <person name="Hsu J.L."/>
            <person name="Li C.Y."/>
            <person name="Wang Z.W."/>
            <person name="Zhao X."/>
            <person name="Zhong W.Y."/>
            <person name="Ma X.K."/>
            <person name="Ma L."/>
            <person name="Huang J."/>
            <person name="Chen G.Z."/>
            <person name="Huang M.Z."/>
            <person name="Huang L."/>
            <person name="Peng D.H."/>
            <person name="Luo Y.B."/>
            <person name="Zou S.Q."/>
            <person name="Chen S.P."/>
            <person name="Lan S."/>
            <person name="Tsai W.C."/>
            <person name="Van de Peer Y."/>
            <person name="Liu Z.J."/>
        </authorList>
    </citation>
    <scope>NUCLEOTIDE SEQUENCE [LARGE SCALE GENOMIC DNA]</scope>
    <source>
        <strain evidence="12">Lor287</strain>
    </source>
</reference>
<dbReference type="EMBL" id="JBBWWQ010000015">
    <property type="protein sequence ID" value="KAK8929001.1"/>
    <property type="molecule type" value="Genomic_DNA"/>
</dbReference>
<dbReference type="PROSITE" id="PS51257">
    <property type="entry name" value="PROKAR_LIPOPROTEIN"/>
    <property type="match status" value="1"/>
</dbReference>
<dbReference type="CDD" id="cd19952">
    <property type="entry name" value="GT29"/>
    <property type="match status" value="1"/>
</dbReference>
<evidence type="ECO:0000256" key="7">
    <source>
        <dbReference type="ARBA" id="ARBA00022989"/>
    </source>
</evidence>
<dbReference type="GO" id="GO:0008373">
    <property type="term" value="F:sialyltransferase activity"/>
    <property type="evidence" value="ECO:0007669"/>
    <property type="project" value="InterPro"/>
</dbReference>
<dbReference type="InterPro" id="IPR012163">
    <property type="entry name" value="Sialyl_trans"/>
</dbReference>
<keyword evidence="3" id="KW-0328">Glycosyltransferase</keyword>
<keyword evidence="9" id="KW-0472">Membrane</keyword>
<evidence type="ECO:0000256" key="8">
    <source>
        <dbReference type="ARBA" id="ARBA00023034"/>
    </source>
</evidence>
<evidence type="ECO:0000256" key="11">
    <source>
        <dbReference type="PIRSR" id="PIRSR005557-2"/>
    </source>
</evidence>
<dbReference type="Gene3D" id="3.90.1480.20">
    <property type="entry name" value="Glycosyl transferase family 29"/>
    <property type="match status" value="1"/>
</dbReference>
<evidence type="ECO:0000256" key="10">
    <source>
        <dbReference type="ARBA" id="ARBA00023180"/>
    </source>
</evidence>
<protein>
    <recommendedName>
        <fullName evidence="14">Sialyltransferase-like protein 1</fullName>
    </recommendedName>
</protein>
<keyword evidence="8" id="KW-0333">Golgi apparatus</keyword>
<dbReference type="PANTHER" id="PTHR46779">
    <property type="entry name" value="BETA-1,6-GALACTOSYLTRANSFERASE GALT29A"/>
    <property type="match status" value="1"/>
</dbReference>
<proteinExistence type="inferred from homology"/>
<evidence type="ECO:0000256" key="4">
    <source>
        <dbReference type="ARBA" id="ARBA00022679"/>
    </source>
</evidence>
<dbReference type="Proteomes" id="UP001418222">
    <property type="component" value="Unassembled WGS sequence"/>
</dbReference>
<dbReference type="GO" id="GO:0000139">
    <property type="term" value="C:Golgi membrane"/>
    <property type="evidence" value="ECO:0007669"/>
    <property type="project" value="UniProtKB-SubCell"/>
</dbReference>
<comment type="caution">
    <text evidence="12">The sequence shown here is derived from an EMBL/GenBank/DDBJ whole genome shotgun (WGS) entry which is preliminary data.</text>
</comment>
<name>A0AAP0B7H9_9ASPA</name>
<evidence type="ECO:0000256" key="9">
    <source>
        <dbReference type="ARBA" id="ARBA00023136"/>
    </source>
</evidence>
<evidence type="ECO:0000313" key="12">
    <source>
        <dbReference type="EMBL" id="KAK8929001.1"/>
    </source>
</evidence>
<keyword evidence="7" id="KW-1133">Transmembrane helix</keyword>
<keyword evidence="4" id="KW-0808">Transferase</keyword>
<comment type="similarity">
    <text evidence="2">Belongs to the glycosyltransferase 29 family.</text>
</comment>
<dbReference type="AlphaFoldDB" id="A0AAP0B7H9"/>
<evidence type="ECO:0000256" key="1">
    <source>
        <dbReference type="ARBA" id="ARBA00004323"/>
    </source>
</evidence>
<organism evidence="12 13">
    <name type="scientific">Platanthera zijinensis</name>
    <dbReference type="NCBI Taxonomy" id="2320716"/>
    <lineage>
        <taxon>Eukaryota</taxon>
        <taxon>Viridiplantae</taxon>
        <taxon>Streptophyta</taxon>
        <taxon>Embryophyta</taxon>
        <taxon>Tracheophyta</taxon>
        <taxon>Spermatophyta</taxon>
        <taxon>Magnoliopsida</taxon>
        <taxon>Liliopsida</taxon>
        <taxon>Asparagales</taxon>
        <taxon>Orchidaceae</taxon>
        <taxon>Orchidoideae</taxon>
        <taxon>Orchideae</taxon>
        <taxon>Orchidinae</taxon>
        <taxon>Platanthera</taxon>
    </lineage>
</organism>
<gene>
    <name evidence="12" type="ORF">KSP39_PZI017796</name>
</gene>
<feature type="disulfide bond" evidence="11">
    <location>
        <begin position="159"/>
        <end position="315"/>
    </location>
</feature>
<comment type="subcellular location">
    <subcellularLocation>
        <location evidence="1">Golgi apparatus membrane</location>
        <topology evidence="1">Single-pass type II membrane protein</topology>
    </subcellularLocation>
</comment>
<keyword evidence="13" id="KW-1185">Reference proteome</keyword>